<gene>
    <name evidence="11" type="primary">ORF74</name>
</gene>
<protein>
    <submittedName>
        <fullName evidence="11">ORF74</fullName>
    </submittedName>
</protein>
<comment type="subcellular location">
    <subcellularLocation>
        <location evidence="1">Membrane</location>
        <topology evidence="1">Multi-pass membrane protein</topology>
    </subcellularLocation>
</comment>
<keyword evidence="2 9" id="KW-0812">Transmembrane</keyword>
<feature type="transmembrane region" description="Helical" evidence="9">
    <location>
        <begin position="214"/>
        <end position="237"/>
    </location>
</feature>
<proteinExistence type="predicted"/>
<dbReference type="InterPro" id="IPR050119">
    <property type="entry name" value="CCR1-9-like"/>
</dbReference>
<dbReference type="GO" id="GO:0019722">
    <property type="term" value="P:calcium-mediated signaling"/>
    <property type="evidence" value="ECO:0007669"/>
    <property type="project" value="TreeGrafter"/>
</dbReference>
<dbReference type="PROSITE" id="PS50262">
    <property type="entry name" value="G_PROTEIN_RECEP_F1_2"/>
    <property type="match status" value="1"/>
</dbReference>
<keyword evidence="12" id="KW-1185">Reference proteome</keyword>
<dbReference type="PRINTS" id="PR00237">
    <property type="entry name" value="GPCRRHODOPSN"/>
</dbReference>
<evidence type="ECO:0000256" key="4">
    <source>
        <dbReference type="ARBA" id="ARBA00023040"/>
    </source>
</evidence>
<feature type="transmembrane region" description="Helical" evidence="9">
    <location>
        <begin position="249"/>
        <end position="270"/>
    </location>
</feature>
<dbReference type="Pfam" id="PF00001">
    <property type="entry name" value="7tm_1"/>
    <property type="match status" value="1"/>
</dbReference>
<dbReference type="GO" id="GO:0019957">
    <property type="term" value="F:C-C chemokine binding"/>
    <property type="evidence" value="ECO:0007669"/>
    <property type="project" value="TreeGrafter"/>
</dbReference>
<feature type="transmembrane region" description="Helical" evidence="9">
    <location>
        <begin position="162"/>
        <end position="183"/>
    </location>
</feature>
<dbReference type="PANTHER" id="PTHR10489:SF689">
    <property type="entry name" value="C-X-C CHEMOKINE RECEPTOR TYPE 2"/>
    <property type="match status" value="1"/>
</dbReference>
<evidence type="ECO:0000313" key="12">
    <source>
        <dbReference type="Proteomes" id="UP000297089"/>
    </source>
</evidence>
<keyword evidence="8" id="KW-0807">Transducer</keyword>
<name>A0A0B5D5J0_9GAMA</name>
<dbReference type="GO" id="GO:0006955">
    <property type="term" value="P:immune response"/>
    <property type="evidence" value="ECO:0007669"/>
    <property type="project" value="TreeGrafter"/>
</dbReference>
<evidence type="ECO:0000256" key="7">
    <source>
        <dbReference type="ARBA" id="ARBA00023180"/>
    </source>
</evidence>
<keyword evidence="4" id="KW-0297">G-protein coupled receptor</keyword>
<feature type="transmembrane region" description="Helical" evidence="9">
    <location>
        <begin position="49"/>
        <end position="73"/>
    </location>
</feature>
<evidence type="ECO:0000256" key="3">
    <source>
        <dbReference type="ARBA" id="ARBA00022989"/>
    </source>
</evidence>
<evidence type="ECO:0000256" key="6">
    <source>
        <dbReference type="ARBA" id="ARBA00023170"/>
    </source>
</evidence>
<feature type="transmembrane region" description="Helical" evidence="9">
    <location>
        <begin position="295"/>
        <end position="318"/>
    </location>
</feature>
<dbReference type="GO" id="GO:0060326">
    <property type="term" value="P:cell chemotaxis"/>
    <property type="evidence" value="ECO:0007669"/>
    <property type="project" value="TreeGrafter"/>
</dbReference>
<keyword evidence="6" id="KW-0675">Receptor</keyword>
<accession>A0A0B5D5J0</accession>
<keyword evidence="7" id="KW-0325">Glycoprotein</keyword>
<keyword evidence="3 9" id="KW-1133">Transmembrane helix</keyword>
<evidence type="ECO:0000313" key="11">
    <source>
        <dbReference type="EMBL" id="AJE29732.1"/>
    </source>
</evidence>
<dbReference type="EMBL" id="KP265674">
    <property type="protein sequence ID" value="AJE29732.1"/>
    <property type="molecule type" value="Genomic_DNA"/>
</dbReference>
<dbReference type="Gene3D" id="1.20.1070.10">
    <property type="entry name" value="Rhodopsin 7-helix transmembrane proteins"/>
    <property type="match status" value="1"/>
</dbReference>
<dbReference type="InterPro" id="IPR000276">
    <property type="entry name" value="GPCR_Rhodpsn"/>
</dbReference>
<evidence type="ECO:0000256" key="8">
    <source>
        <dbReference type="ARBA" id="ARBA00023224"/>
    </source>
</evidence>
<dbReference type="InterPro" id="IPR017452">
    <property type="entry name" value="GPCR_Rhodpsn_7TM"/>
</dbReference>
<evidence type="ECO:0000259" key="10">
    <source>
        <dbReference type="PROSITE" id="PS50262"/>
    </source>
</evidence>
<feature type="transmembrane region" description="Helical" evidence="9">
    <location>
        <begin position="85"/>
        <end position="108"/>
    </location>
</feature>
<dbReference type="GO" id="GO:0007204">
    <property type="term" value="P:positive regulation of cytosolic calcium ion concentration"/>
    <property type="evidence" value="ECO:0007669"/>
    <property type="project" value="TreeGrafter"/>
</dbReference>
<dbReference type="Proteomes" id="UP000297089">
    <property type="component" value="Segment"/>
</dbReference>
<dbReference type="GO" id="GO:0016020">
    <property type="term" value="C:membrane"/>
    <property type="evidence" value="ECO:0007669"/>
    <property type="project" value="UniProtKB-SubCell"/>
</dbReference>
<dbReference type="SUPFAM" id="SSF81321">
    <property type="entry name" value="Family A G protein-coupled receptor-like"/>
    <property type="match status" value="1"/>
</dbReference>
<dbReference type="KEGG" id="vg:65099616"/>
<feature type="transmembrane region" description="Helical" evidence="9">
    <location>
        <begin position="128"/>
        <end position="150"/>
    </location>
</feature>
<keyword evidence="5 9" id="KW-0472">Membrane</keyword>
<sequence>MEALNSNLNLLMDFLSNYSSSYGSYDDNISYSIDADSSLCRLTVVFPPMAYAIICFLIFCVTLLGNALVLYIFFKFKALANSVDVLMAGLCCNSLFLCASFLFSWLLYMAPQILTSATCKVEIFFFYLYTYFGVYLVVGISLIRWLLVVFSRRPWVKHPVSGLLCVLAALVVALALSASSSLYRTAVRHPETSEWMCYEDAGEDTVSWKLRIRAIGAFCGFLVPFGLLVLFYGLTWCMVKSTKLAAKGTVRGVIVTVVVMFLIFCLPYHLCNFLDTLVRTGFVTETCYLRDVISVSMHICSLLQSMYSAFVPVVYSGLGSLFRRRVRDTWALFRWFSTSSTS</sequence>
<evidence type="ECO:0000256" key="9">
    <source>
        <dbReference type="SAM" id="Phobius"/>
    </source>
</evidence>
<dbReference type="PANTHER" id="PTHR10489">
    <property type="entry name" value="CELL ADHESION MOLECULE"/>
    <property type="match status" value="1"/>
</dbReference>
<evidence type="ECO:0000256" key="1">
    <source>
        <dbReference type="ARBA" id="ARBA00004141"/>
    </source>
</evidence>
<evidence type="ECO:0000256" key="2">
    <source>
        <dbReference type="ARBA" id="ARBA00022692"/>
    </source>
</evidence>
<feature type="domain" description="G-protein coupled receptors family 1 profile" evidence="10">
    <location>
        <begin position="65"/>
        <end position="315"/>
    </location>
</feature>
<organism evidence="11 12">
    <name type="scientific">macacine gammaherpesvirus 12</name>
    <dbReference type="NCBI Taxonomy" id="2560571"/>
    <lineage>
        <taxon>Viruses</taxon>
        <taxon>Duplodnaviria</taxon>
        <taxon>Heunggongvirae</taxon>
        <taxon>Peploviricota</taxon>
        <taxon>Herviviricetes</taxon>
        <taxon>Herpesvirales</taxon>
        <taxon>Orthoherpesviridae</taxon>
        <taxon>Gammaherpesvirinae</taxon>
        <taxon>Rhadinovirus</taxon>
        <taxon>Rhadinovirus macacinegamma12</taxon>
    </lineage>
</organism>
<reference evidence="11 12" key="1">
    <citation type="submission" date="2018-02" db="EMBL/GenBank/DDBJ databases">
        <title>Complete genome sequence of MneRV2, the pig-tailed macaque RV2 rhadinovirus, and evolutionary relationship with rhesus macaque RRV and human herpesvirus 8/KSHV.</title>
        <authorList>
            <person name="Rose T.M."/>
            <person name="Bruce A.G."/>
        </authorList>
    </citation>
    <scope>NUCLEOTIDE SEQUENCE [LARGE SCALE GENOMIC DNA]</scope>
    <source>
        <strain evidence="11 12">J97167</strain>
    </source>
</reference>
<dbReference type="GO" id="GO:0016493">
    <property type="term" value="F:C-C chemokine receptor activity"/>
    <property type="evidence" value="ECO:0007669"/>
    <property type="project" value="TreeGrafter"/>
</dbReference>
<evidence type="ECO:0000256" key="5">
    <source>
        <dbReference type="ARBA" id="ARBA00023136"/>
    </source>
</evidence>